<dbReference type="GO" id="GO:0046983">
    <property type="term" value="F:protein dimerization activity"/>
    <property type="evidence" value="ECO:0007669"/>
    <property type="project" value="InterPro"/>
</dbReference>
<feature type="domain" description="HAT C-terminal dimerisation" evidence="1">
    <location>
        <begin position="81"/>
        <end position="130"/>
    </location>
</feature>
<accession>A0A8D8ZJP1</accession>
<dbReference type="Pfam" id="PF05699">
    <property type="entry name" value="Dimer_Tnp_hAT"/>
    <property type="match status" value="1"/>
</dbReference>
<dbReference type="SUPFAM" id="SSF53098">
    <property type="entry name" value="Ribonuclease H-like"/>
    <property type="match status" value="1"/>
</dbReference>
<dbReference type="EMBL" id="HBUF01517992">
    <property type="protein sequence ID" value="CAG6748224.1"/>
    <property type="molecule type" value="Transcribed_RNA"/>
</dbReference>
<dbReference type="InterPro" id="IPR008906">
    <property type="entry name" value="HATC_C_dom"/>
</dbReference>
<protein>
    <recommendedName>
        <fullName evidence="1">HAT C-terminal dimerisation domain-containing protein</fullName>
    </recommendedName>
</protein>
<dbReference type="AlphaFoldDB" id="A0A8D8ZJP1"/>
<proteinExistence type="predicted"/>
<sequence>MYVIIDNISVRMGERFDNIKDLEFLVLVNSDDFEMFNISFPNDAFNALKKIYGDVFDFGVLKIELEVLYADRDSYKRTLPDLLEYFLISKLDGALPQVFKLLELCICIPATSAAVERSFSALKRIHTFISRIPKVRRENLTLGLISLEKGYLNALQKSALFHQEVIDEFKTKKDRRLLLDFLR</sequence>
<evidence type="ECO:0000313" key="2">
    <source>
        <dbReference type="EMBL" id="CAG6748224.1"/>
    </source>
</evidence>
<name>A0A8D8ZJP1_9HEMI</name>
<reference evidence="2" key="1">
    <citation type="submission" date="2021-05" db="EMBL/GenBank/DDBJ databases">
        <authorList>
            <person name="Alioto T."/>
            <person name="Alioto T."/>
            <person name="Gomez Garrido J."/>
        </authorList>
    </citation>
    <scope>NUCLEOTIDE SEQUENCE</scope>
</reference>
<evidence type="ECO:0000259" key="1">
    <source>
        <dbReference type="Pfam" id="PF05699"/>
    </source>
</evidence>
<dbReference type="InterPro" id="IPR012337">
    <property type="entry name" value="RNaseH-like_sf"/>
</dbReference>
<organism evidence="2">
    <name type="scientific">Cacopsylla melanoneura</name>
    <dbReference type="NCBI Taxonomy" id="428564"/>
    <lineage>
        <taxon>Eukaryota</taxon>
        <taxon>Metazoa</taxon>
        <taxon>Ecdysozoa</taxon>
        <taxon>Arthropoda</taxon>
        <taxon>Hexapoda</taxon>
        <taxon>Insecta</taxon>
        <taxon>Pterygota</taxon>
        <taxon>Neoptera</taxon>
        <taxon>Paraneoptera</taxon>
        <taxon>Hemiptera</taxon>
        <taxon>Sternorrhyncha</taxon>
        <taxon>Psylloidea</taxon>
        <taxon>Psyllidae</taxon>
        <taxon>Psyllinae</taxon>
        <taxon>Cacopsylla</taxon>
    </lineage>
</organism>